<keyword evidence="1" id="KW-0472">Membrane</keyword>
<dbReference type="EMBL" id="DRNS01000038">
    <property type="protein sequence ID" value="HHH14174.1"/>
    <property type="molecule type" value="Genomic_DNA"/>
</dbReference>
<dbReference type="AlphaFoldDB" id="A0A7V5J0Z3"/>
<dbReference type="Pfam" id="PF13196">
    <property type="entry name" value="DUF4012"/>
    <property type="match status" value="1"/>
</dbReference>
<dbReference type="InterPro" id="IPR025101">
    <property type="entry name" value="DUF4012"/>
</dbReference>
<sequence length="653" mass="74728">METYYEPKKKLPKISIKFPKIHIRWGLILKIFLGFIFLVLLLGGFLAFYFGKPALAIYDASKKLKDSSYGLKASLKTQDLEQIELNLKTFQKDYATFKDTYEENSPRFKKLPYIRDYEQDVDHVLNAGDYSIDLGFLMINTLKPYAKELGLAKGGEKLTNEQKIKRLTSVLPKISNKVEDISLLMSKIDSELSQIDASKYPEEFRGFPIRSQIVSLQTVSSELSEKFPRFQGLFEQLPKLLGVDEPKKYLVLMANSTELRMGGGFTTYAIVVEINSGIPKIVKSVDTYFIDVDHFSLDNRNVPYFLRDYLRVNRLYARDALSTSPDFVEGVDLFMNRYWNLHPGFGAAGLLPKVDGVIQVNTHLAESLLKVVGPVDVRGRSFLTDQGTYKGFSDTEFNSENIIYNLETIANSQLSEIQGRKDIINFLLESILDKVLNARSETILPLVQTSLEALGSKDIMIYDFDPEVQKVMEDLGYAGRVDVNTPANQDYLFVVHSNFGAGKRDWIVTRKTTKEVYQKNGKTYSKVSVEVNNPKAPEWWEPSWMYLYKDYLRVYVPNGSKLVDSSSSMGQEINARQFDAEEFNKDFFEFFFNVPEGKIHTITMEYELPDTIDYNNYKLLIQKQSGTHGDVYTIKKGDNVKRFTLGSDTLIQF</sequence>
<keyword evidence="1" id="KW-0812">Transmembrane</keyword>
<dbReference type="Proteomes" id="UP000886106">
    <property type="component" value="Unassembled WGS sequence"/>
</dbReference>
<accession>A0A7V5J0Z3</accession>
<evidence type="ECO:0000313" key="2">
    <source>
        <dbReference type="EMBL" id="HHH14174.1"/>
    </source>
</evidence>
<organism evidence="2">
    <name type="scientific">candidate division WWE3 bacterium</name>
    <dbReference type="NCBI Taxonomy" id="2053526"/>
    <lineage>
        <taxon>Bacteria</taxon>
        <taxon>Katanobacteria</taxon>
    </lineage>
</organism>
<gene>
    <name evidence="2" type="ORF">ENJ78_00515</name>
</gene>
<evidence type="ECO:0000256" key="1">
    <source>
        <dbReference type="SAM" id="Phobius"/>
    </source>
</evidence>
<protein>
    <submittedName>
        <fullName evidence="2">DUF4012 domain-containing protein</fullName>
    </submittedName>
</protein>
<reference evidence="2" key="1">
    <citation type="journal article" date="2020" name="mSystems">
        <title>Genome- and Community-Level Interaction Insights into Carbon Utilization and Element Cycling Functions of Hydrothermarchaeota in Hydrothermal Sediment.</title>
        <authorList>
            <person name="Zhou Z."/>
            <person name="Liu Y."/>
            <person name="Xu W."/>
            <person name="Pan J."/>
            <person name="Luo Z.H."/>
            <person name="Li M."/>
        </authorList>
    </citation>
    <scope>NUCLEOTIDE SEQUENCE [LARGE SCALE GENOMIC DNA]</scope>
    <source>
        <strain evidence="2">HyVt-517</strain>
    </source>
</reference>
<comment type="caution">
    <text evidence="2">The sequence shown here is derived from an EMBL/GenBank/DDBJ whole genome shotgun (WGS) entry which is preliminary data.</text>
</comment>
<keyword evidence="1" id="KW-1133">Transmembrane helix</keyword>
<name>A0A7V5J0Z3_UNCKA</name>
<feature type="transmembrane region" description="Helical" evidence="1">
    <location>
        <begin position="27"/>
        <end position="50"/>
    </location>
</feature>
<proteinExistence type="predicted"/>